<comment type="caution">
    <text evidence="2">The sequence shown here is derived from an EMBL/GenBank/DDBJ whole genome shotgun (WGS) entry which is preliminary data.</text>
</comment>
<sequence length="135" mass="15218">MRLHKHDHLSSKLEEDTPTPKRRRKKQKSKLRIMKPPEATWGNATRHNGSPRDACGEEQPDSYSDAGYGGKGLAGCSSGSHTYNTSTPARGESNKVCAKAYSCPKCKNTFFPTPRRWEATLLIITESWRRRARQS</sequence>
<dbReference type="EMBL" id="CAJGYO010000008">
    <property type="protein sequence ID" value="CAD6251207.1"/>
    <property type="molecule type" value="Genomic_DNA"/>
</dbReference>
<evidence type="ECO:0000313" key="3">
    <source>
        <dbReference type="Proteomes" id="UP000604825"/>
    </source>
</evidence>
<protein>
    <submittedName>
        <fullName evidence="2">Uncharacterized protein</fullName>
    </submittedName>
</protein>
<proteinExistence type="predicted"/>
<reference evidence="2" key="1">
    <citation type="submission" date="2020-10" db="EMBL/GenBank/DDBJ databases">
        <authorList>
            <person name="Han B."/>
            <person name="Lu T."/>
            <person name="Zhao Q."/>
            <person name="Huang X."/>
            <person name="Zhao Y."/>
        </authorList>
    </citation>
    <scope>NUCLEOTIDE SEQUENCE</scope>
</reference>
<feature type="compositionally biased region" description="Basic and acidic residues" evidence="1">
    <location>
        <begin position="8"/>
        <end position="19"/>
    </location>
</feature>
<evidence type="ECO:0000313" key="2">
    <source>
        <dbReference type="EMBL" id="CAD6251207.1"/>
    </source>
</evidence>
<accession>A0A811Q204</accession>
<name>A0A811Q204_9POAL</name>
<dbReference type="AlphaFoldDB" id="A0A811Q204"/>
<feature type="compositionally biased region" description="Basic residues" evidence="1">
    <location>
        <begin position="20"/>
        <end position="33"/>
    </location>
</feature>
<gene>
    <name evidence="2" type="ORF">NCGR_LOCUS34966</name>
</gene>
<keyword evidence="3" id="KW-1185">Reference proteome</keyword>
<evidence type="ECO:0000256" key="1">
    <source>
        <dbReference type="SAM" id="MobiDB-lite"/>
    </source>
</evidence>
<feature type="region of interest" description="Disordered" evidence="1">
    <location>
        <begin position="1"/>
        <end position="92"/>
    </location>
</feature>
<dbReference type="Proteomes" id="UP000604825">
    <property type="component" value="Unassembled WGS sequence"/>
</dbReference>
<feature type="compositionally biased region" description="Polar residues" evidence="1">
    <location>
        <begin position="77"/>
        <end position="88"/>
    </location>
</feature>
<organism evidence="2 3">
    <name type="scientific">Miscanthus lutarioriparius</name>
    <dbReference type="NCBI Taxonomy" id="422564"/>
    <lineage>
        <taxon>Eukaryota</taxon>
        <taxon>Viridiplantae</taxon>
        <taxon>Streptophyta</taxon>
        <taxon>Embryophyta</taxon>
        <taxon>Tracheophyta</taxon>
        <taxon>Spermatophyta</taxon>
        <taxon>Magnoliopsida</taxon>
        <taxon>Liliopsida</taxon>
        <taxon>Poales</taxon>
        <taxon>Poaceae</taxon>
        <taxon>PACMAD clade</taxon>
        <taxon>Panicoideae</taxon>
        <taxon>Andropogonodae</taxon>
        <taxon>Andropogoneae</taxon>
        <taxon>Saccharinae</taxon>
        <taxon>Miscanthus</taxon>
    </lineage>
</organism>